<dbReference type="PROSITE" id="PS50949">
    <property type="entry name" value="HTH_GNTR"/>
    <property type="match status" value="1"/>
</dbReference>
<dbReference type="Pfam" id="PF07702">
    <property type="entry name" value="UTRA"/>
    <property type="match status" value="1"/>
</dbReference>
<evidence type="ECO:0000259" key="4">
    <source>
        <dbReference type="PROSITE" id="PS50949"/>
    </source>
</evidence>
<protein>
    <submittedName>
        <fullName evidence="5">GntR family transcriptional regulator</fullName>
    </submittedName>
</protein>
<dbReference type="PRINTS" id="PR00035">
    <property type="entry name" value="HTHGNTR"/>
</dbReference>
<dbReference type="Gene3D" id="1.10.10.10">
    <property type="entry name" value="Winged helix-like DNA-binding domain superfamily/Winged helix DNA-binding domain"/>
    <property type="match status" value="1"/>
</dbReference>
<comment type="caution">
    <text evidence="5">The sequence shown here is derived from an EMBL/GenBank/DDBJ whole genome shotgun (WGS) entry which is preliminary data.</text>
</comment>
<keyword evidence="6" id="KW-1185">Reference proteome</keyword>
<evidence type="ECO:0000313" key="6">
    <source>
        <dbReference type="Proteomes" id="UP000315363"/>
    </source>
</evidence>
<accession>A0ABY3ADJ1</accession>
<dbReference type="PANTHER" id="PTHR44846">
    <property type="entry name" value="MANNOSYL-D-GLYCERATE TRANSPORT/METABOLISM SYSTEM REPRESSOR MNGR-RELATED"/>
    <property type="match status" value="1"/>
</dbReference>
<organism evidence="5 6">
    <name type="scientific">Arenibacter algicola</name>
    <dbReference type="NCBI Taxonomy" id="616991"/>
    <lineage>
        <taxon>Bacteria</taxon>
        <taxon>Pseudomonadati</taxon>
        <taxon>Bacteroidota</taxon>
        <taxon>Flavobacteriia</taxon>
        <taxon>Flavobacteriales</taxon>
        <taxon>Flavobacteriaceae</taxon>
        <taxon>Arenibacter</taxon>
    </lineage>
</organism>
<reference evidence="5 6" key="1">
    <citation type="submission" date="2019-06" db="EMBL/GenBank/DDBJ databases">
        <title>A large-scale integrated study on North Sea by COGITO (Coastal Microbe Genomic &amp; Taxonomic Observatory).</title>
        <authorList>
            <person name="Teeling H."/>
        </authorList>
    </citation>
    <scope>NUCLEOTIDE SEQUENCE [LARGE SCALE GENOMIC DNA]</scope>
    <source>
        <strain evidence="5 6">MAR_2009_79</strain>
    </source>
</reference>
<dbReference type="SUPFAM" id="SSF64288">
    <property type="entry name" value="Chorismate lyase-like"/>
    <property type="match status" value="1"/>
</dbReference>
<dbReference type="SMART" id="SM00345">
    <property type="entry name" value="HTH_GNTR"/>
    <property type="match status" value="1"/>
</dbReference>
<evidence type="ECO:0000256" key="2">
    <source>
        <dbReference type="ARBA" id="ARBA00023125"/>
    </source>
</evidence>
<dbReference type="SUPFAM" id="SSF46785">
    <property type="entry name" value="Winged helix' DNA-binding domain"/>
    <property type="match status" value="1"/>
</dbReference>
<keyword evidence="2" id="KW-0238">DNA-binding</keyword>
<dbReference type="InterPro" id="IPR036388">
    <property type="entry name" value="WH-like_DNA-bd_sf"/>
</dbReference>
<keyword evidence="1" id="KW-0805">Transcription regulation</keyword>
<dbReference type="Proteomes" id="UP000315363">
    <property type="component" value="Unassembled WGS sequence"/>
</dbReference>
<feature type="domain" description="HTH gntR-type" evidence="4">
    <location>
        <begin position="17"/>
        <end position="86"/>
    </location>
</feature>
<dbReference type="InterPro" id="IPR036390">
    <property type="entry name" value="WH_DNA-bd_sf"/>
</dbReference>
<name>A0ABY3ADJ1_9FLAO</name>
<sequence length="251" mass="29006">MKTEIHMDFKLDQNSAVPLHAQIEEYLRGLIAMKEYKIGEKFLPKEVTLSKKLGVSRNTIRQAINKLVHEGLIERKKGVGTKVVTKKISTRLDNWISFTKEMRNQGIEVVNYLVKIGLVTAEDQVYEALGVAKTKKIWKLEKIRGSKKAKYLYSVSYFHPRVGITGDENFVTPLYELLAKEHDTIVSTSKEKLRAIKADNKIVEMLEVGKDIAILKRERLVLDIGDRPVEYNIVYYHTDYFSYDIDIKRDL</sequence>
<evidence type="ECO:0000313" key="5">
    <source>
        <dbReference type="EMBL" id="TQO38436.1"/>
    </source>
</evidence>
<dbReference type="CDD" id="cd07377">
    <property type="entry name" value="WHTH_GntR"/>
    <property type="match status" value="1"/>
</dbReference>
<proteinExistence type="predicted"/>
<evidence type="ECO:0000256" key="3">
    <source>
        <dbReference type="ARBA" id="ARBA00023163"/>
    </source>
</evidence>
<dbReference type="PANTHER" id="PTHR44846:SF1">
    <property type="entry name" value="MANNOSYL-D-GLYCERATE TRANSPORT_METABOLISM SYSTEM REPRESSOR MNGR-RELATED"/>
    <property type="match status" value="1"/>
</dbReference>
<evidence type="ECO:0000256" key="1">
    <source>
        <dbReference type="ARBA" id="ARBA00023015"/>
    </source>
</evidence>
<dbReference type="RefSeq" id="WP_227020964.1">
    <property type="nucleotide sequence ID" value="NZ_VHIF01000001.1"/>
</dbReference>
<dbReference type="SMART" id="SM00866">
    <property type="entry name" value="UTRA"/>
    <property type="match status" value="1"/>
</dbReference>
<dbReference type="InterPro" id="IPR011663">
    <property type="entry name" value="UTRA"/>
</dbReference>
<keyword evidence="3" id="KW-0804">Transcription</keyword>
<dbReference type="InterPro" id="IPR050679">
    <property type="entry name" value="Bact_HTH_transcr_reg"/>
</dbReference>
<dbReference type="InterPro" id="IPR028978">
    <property type="entry name" value="Chorismate_lyase_/UTRA_dom_sf"/>
</dbReference>
<dbReference type="Gene3D" id="3.40.1410.10">
    <property type="entry name" value="Chorismate lyase-like"/>
    <property type="match status" value="1"/>
</dbReference>
<dbReference type="EMBL" id="VHIF01000001">
    <property type="protein sequence ID" value="TQO38436.1"/>
    <property type="molecule type" value="Genomic_DNA"/>
</dbReference>
<dbReference type="Pfam" id="PF00392">
    <property type="entry name" value="GntR"/>
    <property type="match status" value="1"/>
</dbReference>
<gene>
    <name evidence="5" type="ORF">GQ41_3083</name>
</gene>
<dbReference type="InterPro" id="IPR000524">
    <property type="entry name" value="Tscrpt_reg_HTH_GntR"/>
</dbReference>